<dbReference type="Pfam" id="PF06314">
    <property type="entry name" value="ADC"/>
    <property type="match status" value="1"/>
</dbReference>
<protein>
    <submittedName>
        <fullName evidence="1">Acetoacetate decarboxylase</fullName>
        <ecNumber evidence="1">4.1.1.4</ecNumber>
    </submittedName>
</protein>
<reference evidence="1 2" key="1">
    <citation type="submission" date="2018-04" db="EMBL/GenBank/DDBJ databases">
        <title>Bordetella sp. HZ20 isolated from seawater.</title>
        <authorList>
            <person name="Sun C."/>
        </authorList>
    </citation>
    <scope>NUCLEOTIDE SEQUENCE [LARGE SCALE GENOMIC DNA]</scope>
    <source>
        <strain evidence="1 2">HZ20</strain>
    </source>
</reference>
<dbReference type="OrthoDB" id="1633687at2"/>
<dbReference type="RefSeq" id="WP_108623228.1">
    <property type="nucleotide sequence ID" value="NZ_CP028901.1"/>
</dbReference>
<keyword evidence="1" id="KW-0456">Lyase</keyword>
<dbReference type="AlphaFoldDB" id="A0A2R4XPN6"/>
<dbReference type="Gene3D" id="2.40.400.10">
    <property type="entry name" value="Acetoacetate decarboxylase-like"/>
    <property type="match status" value="1"/>
</dbReference>
<keyword evidence="2" id="KW-1185">Reference proteome</keyword>
<dbReference type="KEGG" id="boz:DBV39_10855"/>
<dbReference type="EMBL" id="CP028901">
    <property type="protein sequence ID" value="AWB35772.1"/>
    <property type="molecule type" value="Genomic_DNA"/>
</dbReference>
<dbReference type="GO" id="GO:0047602">
    <property type="term" value="F:acetoacetate decarboxylase activity"/>
    <property type="evidence" value="ECO:0007669"/>
    <property type="project" value="UniProtKB-EC"/>
</dbReference>
<gene>
    <name evidence="1" type="ORF">DBV39_10855</name>
</gene>
<dbReference type="NCBIfam" id="NF002614">
    <property type="entry name" value="PRK02265.1"/>
    <property type="match status" value="1"/>
</dbReference>
<organism evidence="1 2">
    <name type="scientific">Orrella marina</name>
    <dbReference type="NCBI Taxonomy" id="2163011"/>
    <lineage>
        <taxon>Bacteria</taxon>
        <taxon>Pseudomonadati</taxon>
        <taxon>Pseudomonadota</taxon>
        <taxon>Betaproteobacteria</taxon>
        <taxon>Burkholderiales</taxon>
        <taxon>Alcaligenaceae</taxon>
        <taxon>Orrella</taxon>
    </lineage>
</organism>
<sequence>MKIADIRANAYSMPFANPSYPKGPYKFINREFFIISYRTDPDALRAVVPEPLRIEEPIVNYEFIRMPDSSGFGDYTETGQVIAVVDEQGRKGGYTHMMYLDDEAPIAGGRELWGFPKKLANPTLRVESDTLIGTLDYGPIRVATGTMGYKYEELDAAAQQKAMSESPNYLLKIIPHVDGSPRICELVRFYLQDVKVKGAWTGPVQLELFKHALAPVADLPVLEIIGAKHLVCDLTLGLGEVAYDYLKA</sequence>
<dbReference type="SUPFAM" id="SSF160104">
    <property type="entry name" value="Acetoacetate decarboxylase-like"/>
    <property type="match status" value="1"/>
</dbReference>
<evidence type="ECO:0000313" key="1">
    <source>
        <dbReference type="EMBL" id="AWB35772.1"/>
    </source>
</evidence>
<dbReference type="EC" id="4.1.1.4" evidence="1"/>
<dbReference type="InterPro" id="IPR023375">
    <property type="entry name" value="ADC_dom_sf"/>
</dbReference>
<accession>A0A2R4XPN6</accession>
<evidence type="ECO:0000313" key="2">
    <source>
        <dbReference type="Proteomes" id="UP000244571"/>
    </source>
</evidence>
<name>A0A2R4XPN6_9BURK</name>
<proteinExistence type="predicted"/>
<dbReference type="Proteomes" id="UP000244571">
    <property type="component" value="Chromosome"/>
</dbReference>
<dbReference type="InterPro" id="IPR010451">
    <property type="entry name" value="Acetoacetate_decarboxylase"/>
</dbReference>